<dbReference type="GO" id="GO:0016477">
    <property type="term" value="P:cell migration"/>
    <property type="evidence" value="ECO:0007669"/>
    <property type="project" value="TreeGrafter"/>
</dbReference>
<dbReference type="PRINTS" id="PR00452">
    <property type="entry name" value="SH3DOMAIN"/>
</dbReference>
<dbReference type="SUPFAM" id="SSF55550">
    <property type="entry name" value="SH2 domain"/>
    <property type="match status" value="2"/>
</dbReference>
<dbReference type="PROSITE" id="PS50002">
    <property type="entry name" value="SH3"/>
    <property type="match status" value="5"/>
</dbReference>
<organism evidence="8 9">
    <name type="scientific">Steinernema hermaphroditum</name>
    <dbReference type="NCBI Taxonomy" id="289476"/>
    <lineage>
        <taxon>Eukaryota</taxon>
        <taxon>Metazoa</taxon>
        <taxon>Ecdysozoa</taxon>
        <taxon>Nematoda</taxon>
        <taxon>Chromadorea</taxon>
        <taxon>Rhabditida</taxon>
        <taxon>Tylenchina</taxon>
        <taxon>Panagrolaimomorpha</taxon>
        <taxon>Strongyloidoidea</taxon>
        <taxon>Steinernematidae</taxon>
        <taxon>Steinernema</taxon>
    </lineage>
</organism>
<evidence type="ECO:0000256" key="4">
    <source>
        <dbReference type="PROSITE-ProRule" id="PRU00192"/>
    </source>
</evidence>
<dbReference type="InterPro" id="IPR000980">
    <property type="entry name" value="SH2"/>
</dbReference>
<dbReference type="Gene3D" id="3.30.505.10">
    <property type="entry name" value="SH2 domain"/>
    <property type="match status" value="2"/>
</dbReference>
<accession>A0AA39HJ64</accession>
<evidence type="ECO:0000256" key="1">
    <source>
        <dbReference type="ARBA" id="ARBA00022443"/>
    </source>
</evidence>
<comment type="caution">
    <text evidence="8">The sequence shown here is derived from an EMBL/GenBank/DDBJ whole genome shotgun (WGS) entry which is preliminary data.</text>
</comment>
<keyword evidence="1 4" id="KW-0728">SH3 domain</keyword>
<evidence type="ECO:0000256" key="5">
    <source>
        <dbReference type="SAM" id="MobiDB-lite"/>
    </source>
</evidence>
<dbReference type="Pfam" id="PF00017">
    <property type="entry name" value="SH2"/>
    <property type="match status" value="2"/>
</dbReference>
<evidence type="ECO:0000259" key="6">
    <source>
        <dbReference type="PROSITE" id="PS50001"/>
    </source>
</evidence>
<dbReference type="GO" id="GO:0016192">
    <property type="term" value="P:vesicle-mediated transport"/>
    <property type="evidence" value="ECO:0007669"/>
    <property type="project" value="UniProtKB-ARBA"/>
</dbReference>
<dbReference type="InterPro" id="IPR001452">
    <property type="entry name" value="SH3_domain"/>
</dbReference>
<dbReference type="InterPro" id="IPR036860">
    <property type="entry name" value="SH2_dom_sf"/>
</dbReference>
<feature type="domain" description="SH3" evidence="7">
    <location>
        <begin position="523"/>
        <end position="583"/>
    </location>
</feature>
<feature type="domain" description="SH3" evidence="7">
    <location>
        <begin position="171"/>
        <end position="230"/>
    </location>
</feature>
<evidence type="ECO:0000259" key="7">
    <source>
        <dbReference type="PROSITE" id="PS50002"/>
    </source>
</evidence>
<dbReference type="FunFam" id="2.30.30.40:FF:000110">
    <property type="entry name" value="Cytoplasmic protein"/>
    <property type="match status" value="1"/>
</dbReference>
<name>A0AA39HJ64_9BILA</name>
<dbReference type="GO" id="GO:0048013">
    <property type="term" value="P:ephrin receptor signaling pathway"/>
    <property type="evidence" value="ECO:0007669"/>
    <property type="project" value="TreeGrafter"/>
</dbReference>
<dbReference type="SUPFAM" id="SSF50044">
    <property type="entry name" value="SH3-domain"/>
    <property type="match status" value="5"/>
</dbReference>
<sequence>MPLRTMPPCARGVRRRGHSRAKTTSAYDVDAFREKAPTGTHCLKRKEMSVEEVFVVVKYDYLAQEDQELTIKKNERLRLVDDSKNWWKVVNEQQRVGFVPSNYVRKESFVDKAKGTLKGLGKTNKSKGKLPDFAPPSPQTSFAADSSSPNRFRPVLASKSNGNHHHLQSEKMTSTAVAKYSYEPQREDELRLTKGDIVTVLEKSSDGWWRGMCSGREGWFPSNYIEESTVAAPTISLNGNGNAAFKNPVAASPPTSVSPKNNMELSFKKGERLEVVDHPAHDPEWWKARNSLGDVGLVPRNYIQVIEWEPQSAGNGVQAPAATSSSRWNNLGGPYAHQPWYYGRLTRDQSDGELNARGIDGDYLVRDSESNPGDYSISLKAKSRNKHFWVQVDTTTGQFKIGNRTFTSMDSLLQHYTTSPIFSSDQERLFLQIVIGTGTMVAEVVAKFDYDPTKDDELRLRKGDVIEVEERSEDGWWKGRNNGRSGWFPGNYTEEVEKISQPPFNPLPTPAQHPASSSAHTTKPLQVVVAMFPFLAETLDELGFCEGERLDVIDYSTKDWWTARNVAGKVGLIPNNHVRTVMTGASLKTNLGGPYACKPWYFGNAGRNEVDEVLQGGAYGDYLIRDSTTQPGSYSLSVNTQAGSKHFLIRFQGGIFRIGDRSFMSIDALINHFSRCPIVDTPSEKLYLQQPVA</sequence>
<feature type="domain" description="SH2" evidence="6">
    <location>
        <begin position="340"/>
        <end position="433"/>
    </location>
</feature>
<dbReference type="GO" id="GO:0005737">
    <property type="term" value="C:cytoplasm"/>
    <property type="evidence" value="ECO:0007669"/>
    <property type="project" value="TreeGrafter"/>
</dbReference>
<feature type="region of interest" description="Disordered" evidence="5">
    <location>
        <begin position="1"/>
        <end position="20"/>
    </location>
</feature>
<dbReference type="InterPro" id="IPR051184">
    <property type="entry name" value="Tyrosine-phos_adapter"/>
</dbReference>
<protein>
    <submittedName>
        <fullName evidence="8">Uncharacterized protein</fullName>
    </submittedName>
</protein>
<feature type="compositionally biased region" description="Polar residues" evidence="5">
    <location>
        <begin position="139"/>
        <end position="150"/>
    </location>
</feature>
<dbReference type="PANTHER" id="PTHR19969">
    <property type="entry name" value="SH2-SH3 ADAPTOR PROTEIN-RELATED"/>
    <property type="match status" value="1"/>
</dbReference>
<keyword evidence="2 3" id="KW-0727">SH2 domain</keyword>
<dbReference type="SMART" id="SM00252">
    <property type="entry name" value="SH2"/>
    <property type="match status" value="2"/>
</dbReference>
<dbReference type="PANTHER" id="PTHR19969:SF14">
    <property type="entry name" value="DREADLOCKS, ISOFORM B"/>
    <property type="match status" value="1"/>
</dbReference>
<dbReference type="GO" id="GO:0035591">
    <property type="term" value="F:signaling adaptor activity"/>
    <property type="evidence" value="ECO:0007669"/>
    <property type="project" value="TreeGrafter"/>
</dbReference>
<dbReference type="AlphaFoldDB" id="A0AA39HJ64"/>
<dbReference type="PRINTS" id="PR00401">
    <property type="entry name" value="SH2DOMAIN"/>
</dbReference>
<dbReference type="CDD" id="cd11766">
    <property type="entry name" value="SH3_Nck_2"/>
    <property type="match status" value="1"/>
</dbReference>
<dbReference type="Proteomes" id="UP001175271">
    <property type="component" value="Unassembled WGS sequence"/>
</dbReference>
<proteinExistence type="predicted"/>
<dbReference type="CDD" id="cd11765">
    <property type="entry name" value="SH3_Nck_1"/>
    <property type="match status" value="1"/>
</dbReference>
<dbReference type="PROSITE" id="PS50001">
    <property type="entry name" value="SH2"/>
    <property type="match status" value="2"/>
</dbReference>
<keyword evidence="9" id="KW-1185">Reference proteome</keyword>
<dbReference type="Pfam" id="PF00018">
    <property type="entry name" value="SH3_1"/>
    <property type="match status" value="3"/>
</dbReference>
<dbReference type="GO" id="GO:0030971">
    <property type="term" value="F:receptor tyrosine kinase binding"/>
    <property type="evidence" value="ECO:0007669"/>
    <property type="project" value="TreeGrafter"/>
</dbReference>
<feature type="domain" description="SH3" evidence="7">
    <location>
        <begin position="439"/>
        <end position="498"/>
    </location>
</feature>
<reference evidence="8" key="1">
    <citation type="submission" date="2023-06" db="EMBL/GenBank/DDBJ databases">
        <title>Genomic analysis of the entomopathogenic nematode Steinernema hermaphroditum.</title>
        <authorList>
            <person name="Schwarz E.M."/>
            <person name="Heppert J.K."/>
            <person name="Baniya A."/>
            <person name="Schwartz H.T."/>
            <person name="Tan C.-H."/>
            <person name="Antoshechkin I."/>
            <person name="Sternberg P.W."/>
            <person name="Goodrich-Blair H."/>
            <person name="Dillman A.R."/>
        </authorList>
    </citation>
    <scope>NUCLEOTIDE SEQUENCE</scope>
    <source>
        <strain evidence="8">PS9179</strain>
        <tissue evidence="8">Whole animal</tissue>
    </source>
</reference>
<dbReference type="SMART" id="SM00326">
    <property type="entry name" value="SH3"/>
    <property type="match status" value="5"/>
</dbReference>
<dbReference type="FunFam" id="2.30.30.40:FF:000072">
    <property type="entry name" value="Unconventional Myosin IB"/>
    <property type="match status" value="1"/>
</dbReference>
<feature type="domain" description="SH2" evidence="6">
    <location>
        <begin position="600"/>
        <end position="692"/>
    </location>
</feature>
<evidence type="ECO:0000256" key="2">
    <source>
        <dbReference type="ARBA" id="ARBA00022999"/>
    </source>
</evidence>
<evidence type="ECO:0000256" key="3">
    <source>
        <dbReference type="PROSITE-ProRule" id="PRU00191"/>
    </source>
</evidence>
<evidence type="ECO:0000313" key="8">
    <source>
        <dbReference type="EMBL" id="KAK0406410.1"/>
    </source>
</evidence>
<dbReference type="PRINTS" id="PR00499">
    <property type="entry name" value="P67PHOX"/>
</dbReference>
<dbReference type="EMBL" id="JAUCMV010000004">
    <property type="protein sequence ID" value="KAK0406410.1"/>
    <property type="molecule type" value="Genomic_DNA"/>
</dbReference>
<feature type="region of interest" description="Disordered" evidence="5">
    <location>
        <begin position="500"/>
        <end position="519"/>
    </location>
</feature>
<dbReference type="InterPro" id="IPR036028">
    <property type="entry name" value="SH3-like_dom_sf"/>
</dbReference>
<feature type="domain" description="SH3" evidence="7">
    <location>
        <begin position="50"/>
        <end position="109"/>
    </location>
</feature>
<evidence type="ECO:0000313" key="9">
    <source>
        <dbReference type="Proteomes" id="UP001175271"/>
    </source>
</evidence>
<dbReference type="FunFam" id="2.30.30.40:FF:000061">
    <property type="entry name" value="Cytoplasmic protein"/>
    <property type="match status" value="1"/>
</dbReference>
<feature type="domain" description="SH3" evidence="7">
    <location>
        <begin position="246"/>
        <end position="308"/>
    </location>
</feature>
<gene>
    <name evidence="8" type="ORF">QR680_018560</name>
</gene>
<dbReference type="Pfam" id="PF14604">
    <property type="entry name" value="SH3_9"/>
    <property type="match status" value="2"/>
</dbReference>
<dbReference type="Gene3D" id="2.30.30.40">
    <property type="entry name" value="SH3 Domains"/>
    <property type="match status" value="5"/>
</dbReference>
<feature type="region of interest" description="Disordered" evidence="5">
    <location>
        <begin position="117"/>
        <end position="153"/>
    </location>
</feature>